<feature type="region of interest" description="Disordered" evidence="5">
    <location>
        <begin position="481"/>
        <end position="511"/>
    </location>
</feature>
<dbReference type="PANTHER" id="PTHR28304">
    <property type="entry name" value="PEROXISOMAL MEMBRANE PROTEIN PEX29"/>
    <property type="match status" value="1"/>
</dbReference>
<dbReference type="RefSeq" id="XP_033536460.1">
    <property type="nucleotide sequence ID" value="XM_033682453.1"/>
</dbReference>
<protein>
    <recommendedName>
        <fullName evidence="7">TECPR1-like DysF domain-containing protein</fullName>
    </recommendedName>
</protein>
<evidence type="ECO:0000259" key="7">
    <source>
        <dbReference type="Pfam" id="PF06398"/>
    </source>
</evidence>
<feature type="domain" description="TECPR1-like DysF" evidence="7">
    <location>
        <begin position="396"/>
        <end position="523"/>
    </location>
</feature>
<evidence type="ECO:0000256" key="3">
    <source>
        <dbReference type="ARBA" id="ARBA00022989"/>
    </source>
</evidence>
<evidence type="ECO:0000313" key="10">
    <source>
        <dbReference type="RefSeq" id="XP_033536460.1"/>
    </source>
</evidence>
<keyword evidence="4 6" id="KW-0472">Membrane</keyword>
<sequence>MDDANPDYFVNRDEPIPVIHIDSLDGFPEGKAPDKQKSKRESLKDAISRERIRERLDNFQAKRSAASGGLQDRLFTTLLQHMIPTEDQQQDLPGDRRERKYVERPGFSLPLMSNNFRRFNARIGVAFVFQNRMIRLFTWRKPTHTLSFLAIYTFICINPYLLPVLPLALCLFFIMIPAFLARHPPPPAMLETDLYPLAGPPLAPPRRIRPAPELSKDFFRNMGDLQNCMEDFSRMHDLVLATFAPLTNFSNESLSSELFLLLMFTAAALCLIAHILPWRTLALLIGWSATCSGNKSLRRFLLAFSHHPAVSDLTSATKSNVAKLTDPDPDPDTRPFDFFTAHAAADIVLAEAPEQREVEVFELQRRDVIHSLSTTVDSSGGVPTPTHLASYDNAPFEPYIFSASPHTPLAPARIAGERPRGTRFFEDVQAPEGWEWGGKKWVLDLGSREWVEERCVTGVEVEVEGERWVWDILYDEEVGGEREEGEWGTKDRGKGKGKGKVVSWEEGNGMGRRGEWRRRRWVRTVKRRVVVEKDTRPASKL</sequence>
<dbReference type="GO" id="GO:0007031">
    <property type="term" value="P:peroxisome organization"/>
    <property type="evidence" value="ECO:0007669"/>
    <property type="project" value="UniProtKB-ARBA"/>
</dbReference>
<feature type="transmembrane region" description="Helical" evidence="6">
    <location>
        <begin position="258"/>
        <end position="276"/>
    </location>
</feature>
<feature type="domain" description="TECPR1-like DysF" evidence="7">
    <location>
        <begin position="105"/>
        <end position="368"/>
    </location>
</feature>
<dbReference type="GeneID" id="54423023"/>
<dbReference type="InterPro" id="IPR010482">
    <property type="entry name" value="TECPR1-like_DysF"/>
</dbReference>
<reference evidence="8 10" key="1">
    <citation type="submission" date="2020-01" db="EMBL/GenBank/DDBJ databases">
        <authorList>
            <consortium name="DOE Joint Genome Institute"/>
            <person name="Haridas S."/>
            <person name="Albert R."/>
            <person name="Binder M."/>
            <person name="Bloem J."/>
            <person name="Labutti K."/>
            <person name="Salamov A."/>
            <person name="Andreopoulos B."/>
            <person name="Baker S.E."/>
            <person name="Barry K."/>
            <person name="Bills G."/>
            <person name="Bluhm B.H."/>
            <person name="Cannon C."/>
            <person name="Castanera R."/>
            <person name="Culley D.E."/>
            <person name="Daum C."/>
            <person name="Ezra D."/>
            <person name="Gonzalez J.B."/>
            <person name="Henrissat B."/>
            <person name="Kuo A."/>
            <person name="Liang C."/>
            <person name="Lipzen A."/>
            <person name="Lutzoni F."/>
            <person name="Magnuson J."/>
            <person name="Mondo S."/>
            <person name="Nolan M."/>
            <person name="Ohm R."/>
            <person name="Pangilinan J."/>
            <person name="Park H.-J."/>
            <person name="Ramirez L."/>
            <person name="Alfaro M."/>
            <person name="Sun H."/>
            <person name="Tritt A."/>
            <person name="Yoshinaga Y."/>
            <person name="Zwiers L.-H."/>
            <person name="Turgeon B.G."/>
            <person name="Goodwin S.B."/>
            <person name="Spatafora J.W."/>
            <person name="Crous P.W."/>
            <person name="Grigoriev I.V."/>
        </authorList>
    </citation>
    <scope>NUCLEOTIDE SEQUENCE</scope>
    <source>
        <strain evidence="8 10">CBS 781.70</strain>
    </source>
</reference>
<evidence type="ECO:0000256" key="2">
    <source>
        <dbReference type="ARBA" id="ARBA00022692"/>
    </source>
</evidence>
<dbReference type="PANTHER" id="PTHR28304:SF2">
    <property type="entry name" value="PEROXISOMAL MEMBRANE PROTEIN PEX29"/>
    <property type="match status" value="1"/>
</dbReference>
<organism evidence="8">
    <name type="scientific">Eremomyces bilateralis CBS 781.70</name>
    <dbReference type="NCBI Taxonomy" id="1392243"/>
    <lineage>
        <taxon>Eukaryota</taxon>
        <taxon>Fungi</taxon>
        <taxon>Dikarya</taxon>
        <taxon>Ascomycota</taxon>
        <taxon>Pezizomycotina</taxon>
        <taxon>Dothideomycetes</taxon>
        <taxon>Dothideomycetes incertae sedis</taxon>
        <taxon>Eremomycetales</taxon>
        <taxon>Eremomycetaceae</taxon>
        <taxon>Eremomyces</taxon>
    </lineage>
</organism>
<dbReference type="GO" id="GO:0005778">
    <property type="term" value="C:peroxisomal membrane"/>
    <property type="evidence" value="ECO:0007669"/>
    <property type="project" value="TreeGrafter"/>
</dbReference>
<feature type="transmembrane region" description="Helical" evidence="6">
    <location>
        <begin position="149"/>
        <end position="180"/>
    </location>
</feature>
<evidence type="ECO:0000256" key="5">
    <source>
        <dbReference type="SAM" id="MobiDB-lite"/>
    </source>
</evidence>
<dbReference type="EMBL" id="ML975152">
    <property type="protein sequence ID" value="KAF1814829.1"/>
    <property type="molecule type" value="Genomic_DNA"/>
</dbReference>
<dbReference type="InterPro" id="IPR052816">
    <property type="entry name" value="Peroxisomal_Membrane_PEX28-32"/>
</dbReference>
<feature type="region of interest" description="Disordered" evidence="5">
    <location>
        <begin position="21"/>
        <end position="45"/>
    </location>
</feature>
<dbReference type="Proteomes" id="UP000504638">
    <property type="component" value="Unplaced"/>
</dbReference>
<feature type="compositionally biased region" description="Basic and acidic residues" evidence="5">
    <location>
        <begin position="31"/>
        <end position="45"/>
    </location>
</feature>
<dbReference type="AlphaFoldDB" id="A0A6G1GAG5"/>
<comment type="subcellular location">
    <subcellularLocation>
        <location evidence="1">Membrane</location>
        <topology evidence="1">Multi-pass membrane protein</topology>
    </subcellularLocation>
</comment>
<evidence type="ECO:0000256" key="1">
    <source>
        <dbReference type="ARBA" id="ARBA00004141"/>
    </source>
</evidence>
<proteinExistence type="predicted"/>
<name>A0A6G1GAG5_9PEZI</name>
<dbReference type="OrthoDB" id="74314at2759"/>
<reference evidence="10" key="3">
    <citation type="submission" date="2025-04" db="UniProtKB">
        <authorList>
            <consortium name="RefSeq"/>
        </authorList>
    </citation>
    <scope>IDENTIFICATION</scope>
    <source>
        <strain evidence="10">CBS 781.70</strain>
    </source>
</reference>
<reference evidence="10" key="2">
    <citation type="submission" date="2020-04" db="EMBL/GenBank/DDBJ databases">
        <authorList>
            <consortium name="NCBI Genome Project"/>
        </authorList>
    </citation>
    <scope>NUCLEOTIDE SEQUENCE</scope>
    <source>
        <strain evidence="10">CBS 781.70</strain>
    </source>
</reference>
<dbReference type="Pfam" id="PF06398">
    <property type="entry name" value="Pex24p"/>
    <property type="match status" value="2"/>
</dbReference>
<keyword evidence="9" id="KW-1185">Reference proteome</keyword>
<keyword evidence="3 6" id="KW-1133">Transmembrane helix</keyword>
<accession>A0A6G1GAG5</accession>
<evidence type="ECO:0000256" key="6">
    <source>
        <dbReference type="SAM" id="Phobius"/>
    </source>
</evidence>
<evidence type="ECO:0000313" key="8">
    <source>
        <dbReference type="EMBL" id="KAF1814829.1"/>
    </source>
</evidence>
<keyword evidence="2 6" id="KW-0812">Transmembrane</keyword>
<evidence type="ECO:0000256" key="4">
    <source>
        <dbReference type="ARBA" id="ARBA00023136"/>
    </source>
</evidence>
<evidence type="ECO:0000313" key="9">
    <source>
        <dbReference type="Proteomes" id="UP000504638"/>
    </source>
</evidence>
<gene>
    <name evidence="8 10" type="ORF">P152DRAFT_505813</name>
</gene>
<feature type="compositionally biased region" description="Basic and acidic residues" evidence="5">
    <location>
        <begin position="481"/>
        <end position="494"/>
    </location>
</feature>